<dbReference type="PANTHER" id="PTHR31896">
    <property type="entry name" value="FAMILY REGULATORY PROTEIN, PUTATIVE (AFU_ORTHOLOGUE AFUA_3G14730)-RELATED"/>
    <property type="match status" value="1"/>
</dbReference>
<comment type="pathway">
    <text evidence="1">Secondary metabolite biosynthesis.</text>
</comment>
<name>A0A0B7KAZ0_BIOOC</name>
<protein>
    <submittedName>
        <fullName evidence="5">Uncharacterized protein</fullName>
    </submittedName>
</protein>
<keyword evidence="4" id="KW-0012">Acyltransferase</keyword>
<proteinExistence type="inferred from homology"/>
<evidence type="ECO:0000256" key="2">
    <source>
        <dbReference type="ARBA" id="ARBA00009861"/>
    </source>
</evidence>
<accession>A0A0B7KAZ0</accession>
<organism evidence="5">
    <name type="scientific">Bionectria ochroleuca</name>
    <name type="common">Gliocladium roseum</name>
    <dbReference type="NCBI Taxonomy" id="29856"/>
    <lineage>
        <taxon>Eukaryota</taxon>
        <taxon>Fungi</taxon>
        <taxon>Dikarya</taxon>
        <taxon>Ascomycota</taxon>
        <taxon>Pezizomycotina</taxon>
        <taxon>Sordariomycetes</taxon>
        <taxon>Hypocreomycetidae</taxon>
        <taxon>Hypocreales</taxon>
        <taxon>Bionectriaceae</taxon>
        <taxon>Clonostachys</taxon>
    </lineage>
</organism>
<reference evidence="5" key="1">
    <citation type="submission" date="2015-01" db="EMBL/GenBank/DDBJ databases">
        <authorList>
            <person name="Durling Mikael"/>
        </authorList>
    </citation>
    <scope>NUCLEOTIDE SEQUENCE</scope>
</reference>
<dbReference type="AlphaFoldDB" id="A0A0B7KAZ0"/>
<dbReference type="Gene3D" id="3.30.559.10">
    <property type="entry name" value="Chloramphenicol acetyltransferase-like domain"/>
    <property type="match status" value="2"/>
</dbReference>
<dbReference type="GO" id="GO:0016746">
    <property type="term" value="F:acyltransferase activity"/>
    <property type="evidence" value="ECO:0007669"/>
    <property type="project" value="UniProtKB-KW"/>
</dbReference>
<evidence type="ECO:0000256" key="4">
    <source>
        <dbReference type="ARBA" id="ARBA00023315"/>
    </source>
</evidence>
<keyword evidence="3" id="KW-0808">Transferase</keyword>
<evidence type="ECO:0000313" key="5">
    <source>
        <dbReference type="EMBL" id="CEO52692.1"/>
    </source>
</evidence>
<dbReference type="EMBL" id="CDPU01000030">
    <property type="protein sequence ID" value="CEO52692.1"/>
    <property type="molecule type" value="Genomic_DNA"/>
</dbReference>
<dbReference type="InterPro" id="IPR051283">
    <property type="entry name" value="Sec_Metabolite_Acyltrans"/>
</dbReference>
<gene>
    <name evidence="5" type="ORF">BN869_000008750_1</name>
</gene>
<evidence type="ECO:0000256" key="1">
    <source>
        <dbReference type="ARBA" id="ARBA00005179"/>
    </source>
</evidence>
<comment type="similarity">
    <text evidence="2">Belongs to the plant acyltransferase family.</text>
</comment>
<sequence length="490" mass="54639">MTLARSLLDKGSRHVAAVASDEVFPLHFIDRSASLRNPVHVSTWYFNDVLDGDKLHQSLDHLLHLGDWKKLGGRFRLDKNGKLEIHVPEQFTSDRPSIHYSHKSLPMRAAEHPLAGKIPKASSRPSFHPAAEEFLLPLTTRPGMPHNMEDYLSSDEPLLSLRVVVFLDATIVSLAWPHAVMDAMGMATVIQAWSLAIAGMENEILTIDGVRDDLLYQATLKPAAEKFALEPYMLIGFRFYLLILRFICDILFGGRRENRIIYLPQKSVQKLHSQAMCEINLHKNEPLKISRGDAILALFSRSLVLAQKRPLLVVVPMDLRSRLRDIFLPSMSYPQNAIQGGHFTVNADETTTKSIGHLALAFRQNIIQQGGRQQLLAMLRCNRELSDSGGDPATLYGPSNAVIMSATNLNKANLLSIPNFSPAVVGARCSEEATGSPGIPSFFNTSHSKIAWRRGNVLMNLGIDQDGGHWISGSFNIRTWKYVEESLKDL</sequence>
<dbReference type="PANTHER" id="PTHR31896:SF69">
    <property type="entry name" value="FAMILY REGULATORY PROTEIN, PUTATIVE (AFU_ORTHOLOGUE AFUA_3G14730)-RELATED"/>
    <property type="match status" value="1"/>
</dbReference>
<dbReference type="InterPro" id="IPR023213">
    <property type="entry name" value="CAT-like_dom_sf"/>
</dbReference>
<evidence type="ECO:0000256" key="3">
    <source>
        <dbReference type="ARBA" id="ARBA00022679"/>
    </source>
</evidence>